<feature type="transmembrane region" description="Helical" evidence="10">
    <location>
        <begin position="87"/>
        <end position="107"/>
    </location>
</feature>
<dbReference type="InterPro" id="IPR006419">
    <property type="entry name" value="NMN_transpt_PnuC"/>
</dbReference>
<evidence type="ECO:0000256" key="3">
    <source>
        <dbReference type="ARBA" id="ARBA00006669"/>
    </source>
</evidence>
<dbReference type="Pfam" id="PF04973">
    <property type="entry name" value="NMN_transporter"/>
    <property type="match status" value="1"/>
</dbReference>
<feature type="transmembrane region" description="Helical" evidence="10">
    <location>
        <begin position="159"/>
        <end position="178"/>
    </location>
</feature>
<evidence type="ECO:0000313" key="12">
    <source>
        <dbReference type="Proteomes" id="UP000054869"/>
    </source>
</evidence>
<comment type="subcellular location">
    <subcellularLocation>
        <location evidence="2">Cell membrane</location>
        <topology evidence="2">Multi-pass membrane protein</topology>
    </subcellularLocation>
</comment>
<keyword evidence="6" id="KW-1003">Cell membrane</keyword>
<dbReference type="OrthoDB" id="9791248at2"/>
<feature type="transmembrane region" description="Helical" evidence="10">
    <location>
        <begin position="45"/>
        <end position="66"/>
    </location>
</feature>
<keyword evidence="5" id="KW-0813">Transport</keyword>
<name>A0A0W0VXP5_9GAMM</name>
<evidence type="ECO:0000256" key="10">
    <source>
        <dbReference type="SAM" id="Phobius"/>
    </source>
</evidence>
<evidence type="ECO:0000256" key="2">
    <source>
        <dbReference type="ARBA" id="ARBA00004651"/>
    </source>
</evidence>
<evidence type="ECO:0000256" key="9">
    <source>
        <dbReference type="ARBA" id="ARBA00023136"/>
    </source>
</evidence>
<evidence type="ECO:0000256" key="5">
    <source>
        <dbReference type="ARBA" id="ARBA00022448"/>
    </source>
</evidence>
<dbReference type="Proteomes" id="UP000054869">
    <property type="component" value="Unassembled WGS sequence"/>
</dbReference>
<evidence type="ECO:0000313" key="11">
    <source>
        <dbReference type="EMBL" id="KTD24803.1"/>
    </source>
</evidence>
<keyword evidence="8 10" id="KW-1133">Transmembrane helix</keyword>
<evidence type="ECO:0000256" key="7">
    <source>
        <dbReference type="ARBA" id="ARBA00022692"/>
    </source>
</evidence>
<keyword evidence="9 10" id="KW-0472">Membrane</keyword>
<dbReference type="GO" id="GO:0005886">
    <property type="term" value="C:plasma membrane"/>
    <property type="evidence" value="ECO:0007669"/>
    <property type="project" value="UniProtKB-SubCell"/>
</dbReference>
<protein>
    <recommendedName>
        <fullName evidence="4">Nicotinamide riboside transporter PnuC</fullName>
    </recommendedName>
</protein>
<keyword evidence="7 10" id="KW-0812">Transmembrane</keyword>
<comment type="caution">
    <text evidence="11">The sequence shown here is derived from an EMBL/GenBank/DDBJ whole genome shotgun (WGS) entry which is preliminary data.</text>
</comment>
<comment type="similarity">
    <text evidence="3">Belongs to the nicotinamide ribonucleoside (NR) uptake permease (TC 4.B.1) family.</text>
</comment>
<evidence type="ECO:0000256" key="4">
    <source>
        <dbReference type="ARBA" id="ARBA00017522"/>
    </source>
</evidence>
<reference evidence="11 12" key="1">
    <citation type="submission" date="2015-11" db="EMBL/GenBank/DDBJ databases">
        <title>Genomic analysis of 38 Legionella species identifies large and diverse effector repertoires.</title>
        <authorList>
            <person name="Burstein D."/>
            <person name="Amaro F."/>
            <person name="Zusman T."/>
            <person name="Lifshitz Z."/>
            <person name="Cohen O."/>
            <person name="Gilbert J.A."/>
            <person name="Pupko T."/>
            <person name="Shuman H.A."/>
            <person name="Segal G."/>
        </authorList>
    </citation>
    <scope>NUCLEOTIDE SEQUENCE [LARGE SCALE GENOMIC DNA]</scope>
    <source>
        <strain evidence="11 12">ATCC 49751</strain>
    </source>
</reference>
<organism evidence="11 12">
    <name type="scientific">Legionella lansingensis</name>
    <dbReference type="NCBI Taxonomy" id="45067"/>
    <lineage>
        <taxon>Bacteria</taxon>
        <taxon>Pseudomonadati</taxon>
        <taxon>Pseudomonadota</taxon>
        <taxon>Gammaproteobacteria</taxon>
        <taxon>Legionellales</taxon>
        <taxon>Legionellaceae</taxon>
        <taxon>Legionella</taxon>
    </lineage>
</organism>
<dbReference type="AlphaFoldDB" id="A0A0W0VXP5"/>
<dbReference type="GO" id="GO:0034257">
    <property type="term" value="F:nicotinamide riboside transmembrane transporter activity"/>
    <property type="evidence" value="ECO:0007669"/>
    <property type="project" value="InterPro"/>
</dbReference>
<dbReference type="PATRIC" id="fig|45067.4.peg.385"/>
<dbReference type="PANTHER" id="PTHR36122">
    <property type="entry name" value="NICOTINAMIDE RIBOSIDE TRANSPORTER PNUC"/>
    <property type="match status" value="1"/>
</dbReference>
<dbReference type="eggNOG" id="COG3201">
    <property type="taxonomic scope" value="Bacteria"/>
</dbReference>
<evidence type="ECO:0000256" key="8">
    <source>
        <dbReference type="ARBA" id="ARBA00022989"/>
    </source>
</evidence>
<dbReference type="PANTHER" id="PTHR36122:SF2">
    <property type="entry name" value="NICOTINAMIDE RIBOSIDE TRANSPORTER PNUC"/>
    <property type="match status" value="1"/>
</dbReference>
<evidence type="ECO:0000256" key="6">
    <source>
        <dbReference type="ARBA" id="ARBA00022475"/>
    </source>
</evidence>
<accession>A0A0W0VXP5</accession>
<proteinExistence type="inferred from homology"/>
<dbReference type="STRING" id="45067.Llan_0365"/>
<comment type="function">
    <text evidence="1">Required for nicotinamide riboside transport across the inner membrane.</text>
</comment>
<dbReference type="NCBIfam" id="TIGR01528">
    <property type="entry name" value="NMN_trans_PnuC"/>
    <property type="match status" value="1"/>
</dbReference>
<keyword evidence="12" id="KW-1185">Reference proteome</keyword>
<sequence>MFIDVLGAMISLLATYYFIRLNSKAWLISLMATSMNGWLYWQKGIYADTILESFYFLSACYGWYVWRMPTRQNNLLIIRLLSLKQSFLFIALTLVLFMFIAVLLSTFTDSNVVILDALTTSLSIVAQVLMCYKIILTWILWFITDAIYAYMYLHKQIPFHSMMMLVYLGMAIIGYCNWKKQYINEAVPVASSF</sequence>
<dbReference type="EMBL" id="LNYI01000008">
    <property type="protein sequence ID" value="KTD24803.1"/>
    <property type="molecule type" value="Genomic_DNA"/>
</dbReference>
<dbReference type="RefSeq" id="WP_051546118.1">
    <property type="nucleotide sequence ID" value="NZ_CAAAJD010000008.1"/>
</dbReference>
<evidence type="ECO:0000256" key="1">
    <source>
        <dbReference type="ARBA" id="ARBA00002672"/>
    </source>
</evidence>
<gene>
    <name evidence="11" type="primary">pnuC</name>
    <name evidence="11" type="ORF">Llan_0365</name>
</gene>